<proteinExistence type="predicted"/>
<dbReference type="Gene3D" id="2.60.40.1120">
    <property type="entry name" value="Carboxypeptidase-like, regulatory domain"/>
    <property type="match status" value="1"/>
</dbReference>
<organism evidence="1">
    <name type="scientific">marine metagenome</name>
    <dbReference type="NCBI Taxonomy" id="408172"/>
    <lineage>
        <taxon>unclassified sequences</taxon>
        <taxon>metagenomes</taxon>
        <taxon>ecological metagenomes</taxon>
    </lineage>
</organism>
<gene>
    <name evidence="1" type="ORF">METZ01_LOCUS30086</name>
</gene>
<dbReference type="AlphaFoldDB" id="A0A381QD37"/>
<evidence type="ECO:0000313" key="1">
    <source>
        <dbReference type="EMBL" id="SUZ77232.1"/>
    </source>
</evidence>
<dbReference type="InterPro" id="IPR008969">
    <property type="entry name" value="CarboxyPept-like_regulatory"/>
</dbReference>
<dbReference type="SUPFAM" id="SSF49464">
    <property type="entry name" value="Carboxypeptidase regulatory domain-like"/>
    <property type="match status" value="1"/>
</dbReference>
<name>A0A381QD37_9ZZZZ</name>
<sequence>MPPRPIPRTVLLLALILATACGGGGSSPTAPTATSTGQQTSTPTATTLTLTGAVTNIITGATISGGVIEVGGETATSGADGTYSLTVTASSTQSFSASASGYYTRQSSVSMTGTSVINLQLIPTGDGFNLALFDHLFREKGQNGTKRWTSQPTFEIWTQEFTCLETNSNGEACIKYQAKGTAPTIFETNVRNSIAKMGQLTGSALSGSPITTKTHSVGTTLTHNDWGTTVGTISFAYVTGLYGENNAGASGDPNNKIHIDYGANVYTDQTIHLHEVAHAVGFRHPDGSNNMPQPGIMGPWPYQWTSTDELLGRILYLRPTGSLTPDIDPTGTIIN</sequence>
<accession>A0A381QD37</accession>
<dbReference type="SUPFAM" id="SSF55486">
    <property type="entry name" value="Metalloproteases ('zincins'), catalytic domain"/>
    <property type="match status" value="1"/>
</dbReference>
<dbReference type="PROSITE" id="PS51257">
    <property type="entry name" value="PROKAR_LIPOPROTEIN"/>
    <property type="match status" value="1"/>
</dbReference>
<reference evidence="1" key="1">
    <citation type="submission" date="2018-05" db="EMBL/GenBank/DDBJ databases">
        <authorList>
            <person name="Lanie J.A."/>
            <person name="Ng W.-L."/>
            <person name="Kazmierczak K.M."/>
            <person name="Andrzejewski T.M."/>
            <person name="Davidsen T.M."/>
            <person name="Wayne K.J."/>
            <person name="Tettelin H."/>
            <person name="Glass J.I."/>
            <person name="Rusch D."/>
            <person name="Podicherti R."/>
            <person name="Tsui H.-C.T."/>
            <person name="Winkler M.E."/>
        </authorList>
    </citation>
    <scope>NUCLEOTIDE SEQUENCE</scope>
</reference>
<protein>
    <submittedName>
        <fullName evidence="1">Uncharacterized protein</fullName>
    </submittedName>
</protein>
<dbReference type="EMBL" id="UINC01001308">
    <property type="protein sequence ID" value="SUZ77232.1"/>
    <property type="molecule type" value="Genomic_DNA"/>
</dbReference>